<protein>
    <recommendedName>
        <fullName evidence="3">CCHC-type domain-containing protein</fullName>
    </recommendedName>
</protein>
<sequence length="204" mass="23749">MLRQRALLTADREAAINGNWDDSESEKKAGFKQGQETKFEGDYDFVKRGGPWIYKKHALIVKDFDSTAQPSEIKLDAVPVWVKIYDVPFHKQDETWGMRYGNGLGEALEVDVPESEIKKKEFLRVRVNLPYDRRLQTQLTTGVKGKPQETKVFKLMYERVPYYCSHCGFMGHKKDDCEKQRLGIPSLEYDAIELRCSSYKKFEH</sequence>
<accession>A0AAD8V4L0</accession>
<organism evidence="1 2">
    <name type="scientific">Lolium multiflorum</name>
    <name type="common">Italian ryegrass</name>
    <name type="synonym">Lolium perenne subsp. multiflorum</name>
    <dbReference type="NCBI Taxonomy" id="4521"/>
    <lineage>
        <taxon>Eukaryota</taxon>
        <taxon>Viridiplantae</taxon>
        <taxon>Streptophyta</taxon>
        <taxon>Embryophyta</taxon>
        <taxon>Tracheophyta</taxon>
        <taxon>Spermatophyta</taxon>
        <taxon>Magnoliopsida</taxon>
        <taxon>Liliopsida</taxon>
        <taxon>Poales</taxon>
        <taxon>Poaceae</taxon>
        <taxon>BOP clade</taxon>
        <taxon>Pooideae</taxon>
        <taxon>Poodae</taxon>
        <taxon>Poeae</taxon>
        <taxon>Poeae Chloroplast Group 2 (Poeae type)</taxon>
        <taxon>Loliodinae</taxon>
        <taxon>Loliinae</taxon>
        <taxon>Lolium</taxon>
    </lineage>
</organism>
<keyword evidence="2" id="KW-1185">Reference proteome</keyword>
<name>A0AAD8V4L0_LOLMU</name>
<dbReference type="PANTHER" id="PTHR31286">
    <property type="entry name" value="GLYCINE-RICH CELL WALL STRUCTURAL PROTEIN 1.8-LIKE"/>
    <property type="match status" value="1"/>
</dbReference>
<evidence type="ECO:0000313" key="1">
    <source>
        <dbReference type="EMBL" id="KAK1590522.1"/>
    </source>
</evidence>
<dbReference type="InterPro" id="IPR040256">
    <property type="entry name" value="At4g02000-like"/>
</dbReference>
<dbReference type="AlphaFoldDB" id="A0AAD8V4L0"/>
<evidence type="ECO:0000313" key="2">
    <source>
        <dbReference type="Proteomes" id="UP001231189"/>
    </source>
</evidence>
<dbReference type="PANTHER" id="PTHR31286:SF166">
    <property type="entry name" value="OS01G0177800 PROTEIN"/>
    <property type="match status" value="1"/>
</dbReference>
<evidence type="ECO:0008006" key="3">
    <source>
        <dbReference type="Google" id="ProtNLM"/>
    </source>
</evidence>
<dbReference type="EMBL" id="JAUUTY010000739">
    <property type="protein sequence ID" value="KAK1590522.1"/>
    <property type="molecule type" value="Genomic_DNA"/>
</dbReference>
<dbReference type="Proteomes" id="UP001231189">
    <property type="component" value="Unassembled WGS sequence"/>
</dbReference>
<reference evidence="1" key="1">
    <citation type="submission" date="2023-07" db="EMBL/GenBank/DDBJ databases">
        <title>A chromosome-level genome assembly of Lolium multiflorum.</title>
        <authorList>
            <person name="Chen Y."/>
            <person name="Copetti D."/>
            <person name="Kolliker R."/>
            <person name="Studer B."/>
        </authorList>
    </citation>
    <scope>NUCLEOTIDE SEQUENCE</scope>
    <source>
        <strain evidence="1">02402/16</strain>
        <tissue evidence="1">Leaf</tissue>
    </source>
</reference>
<gene>
    <name evidence="1" type="ORF">QYE76_017102</name>
</gene>
<proteinExistence type="predicted"/>
<comment type="caution">
    <text evidence="1">The sequence shown here is derived from an EMBL/GenBank/DDBJ whole genome shotgun (WGS) entry which is preliminary data.</text>
</comment>